<dbReference type="PRINTS" id="PR01036">
    <property type="entry name" value="TCRTETB"/>
</dbReference>
<dbReference type="Pfam" id="PF07690">
    <property type="entry name" value="MFS_1"/>
    <property type="match status" value="1"/>
</dbReference>
<feature type="transmembrane region" description="Helical" evidence="7">
    <location>
        <begin position="106"/>
        <end position="127"/>
    </location>
</feature>
<feature type="transmembrane region" description="Helical" evidence="7">
    <location>
        <begin position="302"/>
        <end position="321"/>
    </location>
</feature>
<evidence type="ECO:0000256" key="1">
    <source>
        <dbReference type="ARBA" id="ARBA00004651"/>
    </source>
</evidence>
<gene>
    <name evidence="9" type="ORF">A8950_0620</name>
</gene>
<proteinExistence type="predicted"/>
<feature type="transmembrane region" description="Helical" evidence="7">
    <location>
        <begin position="51"/>
        <end position="69"/>
    </location>
</feature>
<dbReference type="AlphaFoldDB" id="A0A4R6WVM8"/>
<dbReference type="GO" id="GO:0022857">
    <property type="term" value="F:transmembrane transporter activity"/>
    <property type="evidence" value="ECO:0007669"/>
    <property type="project" value="InterPro"/>
</dbReference>
<dbReference type="PANTHER" id="PTHR42718">
    <property type="entry name" value="MAJOR FACILITATOR SUPERFAMILY MULTIDRUG TRANSPORTER MFSC"/>
    <property type="match status" value="1"/>
</dbReference>
<keyword evidence="3" id="KW-1003">Cell membrane</keyword>
<organism evidence="9 10">
    <name type="scientific">Dongia mobilis</name>
    <dbReference type="NCBI Taxonomy" id="578943"/>
    <lineage>
        <taxon>Bacteria</taxon>
        <taxon>Pseudomonadati</taxon>
        <taxon>Pseudomonadota</taxon>
        <taxon>Alphaproteobacteria</taxon>
        <taxon>Rhodospirillales</taxon>
        <taxon>Dongiaceae</taxon>
        <taxon>Dongia</taxon>
    </lineage>
</organism>
<reference evidence="9 10" key="1">
    <citation type="submission" date="2019-03" db="EMBL/GenBank/DDBJ databases">
        <title>Genomic Encyclopedia of Type Strains, Phase III (KMG-III): the genomes of soil and plant-associated and newly described type strains.</title>
        <authorList>
            <person name="Whitman W."/>
        </authorList>
    </citation>
    <scope>NUCLEOTIDE SEQUENCE [LARGE SCALE GENOMIC DNA]</scope>
    <source>
        <strain evidence="9 10">CGMCC 1.7660</strain>
    </source>
</reference>
<feature type="transmembrane region" description="Helical" evidence="7">
    <location>
        <begin position="203"/>
        <end position="224"/>
    </location>
</feature>
<comment type="subcellular location">
    <subcellularLocation>
        <location evidence="1">Cell membrane</location>
        <topology evidence="1">Multi-pass membrane protein</topology>
    </subcellularLocation>
</comment>
<dbReference type="GO" id="GO:0005886">
    <property type="term" value="C:plasma membrane"/>
    <property type="evidence" value="ECO:0007669"/>
    <property type="project" value="UniProtKB-SubCell"/>
</dbReference>
<dbReference type="Gene3D" id="1.20.1250.20">
    <property type="entry name" value="MFS general substrate transporter like domains"/>
    <property type="match status" value="1"/>
</dbReference>
<dbReference type="PANTHER" id="PTHR42718:SF47">
    <property type="entry name" value="METHYL VIOLOGEN RESISTANCE PROTEIN SMVA"/>
    <property type="match status" value="1"/>
</dbReference>
<feature type="transmembrane region" description="Helical" evidence="7">
    <location>
        <begin position="401"/>
        <end position="423"/>
    </location>
</feature>
<evidence type="ECO:0000313" key="10">
    <source>
        <dbReference type="Proteomes" id="UP000295783"/>
    </source>
</evidence>
<accession>A0A4R6WVM8</accession>
<evidence type="ECO:0000256" key="5">
    <source>
        <dbReference type="ARBA" id="ARBA00022989"/>
    </source>
</evidence>
<keyword evidence="10" id="KW-1185">Reference proteome</keyword>
<feature type="transmembrane region" description="Helical" evidence="7">
    <location>
        <begin position="333"/>
        <end position="352"/>
    </location>
</feature>
<evidence type="ECO:0000256" key="6">
    <source>
        <dbReference type="ARBA" id="ARBA00023136"/>
    </source>
</evidence>
<feature type="transmembrane region" description="Helical" evidence="7">
    <location>
        <begin position="165"/>
        <end position="191"/>
    </location>
</feature>
<feature type="transmembrane region" description="Helical" evidence="7">
    <location>
        <begin position="81"/>
        <end position="100"/>
    </location>
</feature>
<dbReference type="EMBL" id="SNYW01000006">
    <property type="protein sequence ID" value="TDQ84074.1"/>
    <property type="molecule type" value="Genomic_DNA"/>
</dbReference>
<comment type="caution">
    <text evidence="9">The sequence shown here is derived from an EMBL/GenBank/DDBJ whole genome shotgun (WGS) entry which is preliminary data.</text>
</comment>
<dbReference type="SUPFAM" id="SSF103473">
    <property type="entry name" value="MFS general substrate transporter"/>
    <property type="match status" value="1"/>
</dbReference>
<protein>
    <submittedName>
        <fullName evidence="9">DHA2 family multidrug resistance protein-like MFS transporter</fullName>
    </submittedName>
</protein>
<name>A0A4R6WVM8_9PROT</name>
<keyword evidence="4 7" id="KW-0812">Transmembrane</keyword>
<evidence type="ECO:0000256" key="4">
    <source>
        <dbReference type="ARBA" id="ARBA00022692"/>
    </source>
</evidence>
<feature type="domain" description="Major facilitator superfamily (MFS) profile" evidence="8">
    <location>
        <begin position="15"/>
        <end position="495"/>
    </location>
</feature>
<evidence type="ECO:0000259" key="8">
    <source>
        <dbReference type="PROSITE" id="PS50850"/>
    </source>
</evidence>
<evidence type="ECO:0000256" key="7">
    <source>
        <dbReference type="SAM" id="Phobius"/>
    </source>
</evidence>
<feature type="transmembrane region" description="Helical" evidence="7">
    <location>
        <begin position="464"/>
        <end position="488"/>
    </location>
</feature>
<keyword evidence="2" id="KW-0813">Transport</keyword>
<feature type="transmembrane region" description="Helical" evidence="7">
    <location>
        <begin position="358"/>
        <end position="380"/>
    </location>
</feature>
<keyword evidence="6 7" id="KW-0472">Membrane</keyword>
<dbReference type="InterPro" id="IPR011701">
    <property type="entry name" value="MFS"/>
</dbReference>
<dbReference type="InterPro" id="IPR020846">
    <property type="entry name" value="MFS_dom"/>
</dbReference>
<dbReference type="OrthoDB" id="9807274at2"/>
<evidence type="ECO:0000256" key="3">
    <source>
        <dbReference type="ARBA" id="ARBA00022475"/>
    </source>
</evidence>
<dbReference type="Proteomes" id="UP000295783">
    <property type="component" value="Unassembled WGS sequence"/>
</dbReference>
<feature type="transmembrane region" description="Helical" evidence="7">
    <location>
        <begin position="230"/>
        <end position="247"/>
    </location>
</feature>
<evidence type="ECO:0000256" key="2">
    <source>
        <dbReference type="ARBA" id="ARBA00022448"/>
    </source>
</evidence>
<feature type="transmembrane region" description="Helical" evidence="7">
    <location>
        <begin position="268"/>
        <end position="290"/>
    </location>
</feature>
<keyword evidence="5 7" id="KW-1133">Transmembrane helix</keyword>
<sequence length="495" mass="50166">MTATAMAVGRRRWLLLGLLSAAMLPIAIDSTILYIAAPSLAAGLQPSARELLWILDLYSLLLAGLVIATGPLGDIVGHRRLLLAGLLLFGMASLAAASAPSPALLIAARGLLACGGAMIVPATLSIIRQVFVSDKERAIAIGVWGGVASGGTALGPLVGGVLLEHFWWGSVFLINLPVVAVLMPLLARYLGRHAPLGPAQRPPLWPAILGIAGVIGLAYALKVLATEPDAPAVLVGIAGLAFLGVFARSQWRDPNPLLDLRLLAARPVVAGALAAFLPFLVLAGFELALAQQLQSVMGLSPLAAAWFLLPMPLSALVMGPLGGRLIGQFGARAILAAALVTAGGGYLALGAYDLVQVLWAAVLTLTAIGGGHGVAMMAASHAIMSGAPPARAGSAASIESVVFELGTGFGIAIFGSLLGAMFLQRMGGAGGATLPPGTIGEALAAAASMEEPAATMLREGARRAFAAAFDVSAMTAGATMLAGAALLFRLTPKRT</sequence>
<feature type="transmembrane region" description="Helical" evidence="7">
    <location>
        <begin position="139"/>
        <end position="159"/>
    </location>
</feature>
<dbReference type="InterPro" id="IPR036259">
    <property type="entry name" value="MFS_trans_sf"/>
</dbReference>
<evidence type="ECO:0000313" key="9">
    <source>
        <dbReference type="EMBL" id="TDQ84074.1"/>
    </source>
</evidence>
<dbReference type="Gene3D" id="1.20.1720.10">
    <property type="entry name" value="Multidrug resistance protein D"/>
    <property type="match status" value="1"/>
</dbReference>
<dbReference type="CDD" id="cd17321">
    <property type="entry name" value="MFS_MMR_MDR_like"/>
    <property type="match status" value="1"/>
</dbReference>
<dbReference type="PROSITE" id="PS50850">
    <property type="entry name" value="MFS"/>
    <property type="match status" value="1"/>
</dbReference>